<name>A0ABP9ZDS1_9FUNG</name>
<proteinExistence type="predicted"/>
<keyword evidence="3" id="KW-1185">Reference proteome</keyword>
<evidence type="ECO:0000313" key="3">
    <source>
        <dbReference type="Proteomes" id="UP001473302"/>
    </source>
</evidence>
<keyword evidence="1" id="KW-1133">Transmembrane helix</keyword>
<accession>A0ABP9ZDS1</accession>
<protein>
    <submittedName>
        <fullName evidence="2">Uncharacterized protein</fullName>
    </submittedName>
</protein>
<dbReference type="Proteomes" id="UP001473302">
    <property type="component" value="Unassembled WGS sequence"/>
</dbReference>
<evidence type="ECO:0000256" key="1">
    <source>
        <dbReference type="SAM" id="Phobius"/>
    </source>
</evidence>
<feature type="transmembrane region" description="Helical" evidence="1">
    <location>
        <begin position="87"/>
        <end position="108"/>
    </location>
</feature>
<keyword evidence="1" id="KW-0472">Membrane</keyword>
<feature type="transmembrane region" description="Helical" evidence="1">
    <location>
        <begin position="15"/>
        <end position="35"/>
    </location>
</feature>
<gene>
    <name evidence="2" type="ORF">MFLAVUS_010785</name>
</gene>
<feature type="transmembrane region" description="Helical" evidence="1">
    <location>
        <begin position="47"/>
        <end position="67"/>
    </location>
</feature>
<reference evidence="2 3" key="1">
    <citation type="submission" date="2024-04" db="EMBL/GenBank/DDBJ databases">
        <title>genome sequences of Mucor flavus KT1a and Helicostylum pulchrum KT1b strains isolated from the surface of a dry-aged beef.</title>
        <authorList>
            <person name="Toyotome T."/>
            <person name="Hosono M."/>
            <person name="Torimaru M."/>
            <person name="Fukuda K."/>
            <person name="Mikami N."/>
        </authorList>
    </citation>
    <scope>NUCLEOTIDE SEQUENCE [LARGE SCALE GENOMIC DNA]</scope>
    <source>
        <strain evidence="2 3">KT1a</strain>
    </source>
</reference>
<organism evidence="2 3">
    <name type="scientific">Mucor flavus</name>
    <dbReference type="NCBI Taxonomy" id="439312"/>
    <lineage>
        <taxon>Eukaryota</taxon>
        <taxon>Fungi</taxon>
        <taxon>Fungi incertae sedis</taxon>
        <taxon>Mucoromycota</taxon>
        <taxon>Mucoromycotina</taxon>
        <taxon>Mucoromycetes</taxon>
        <taxon>Mucorales</taxon>
        <taxon>Mucorineae</taxon>
        <taxon>Mucoraceae</taxon>
        <taxon>Mucor</taxon>
    </lineage>
</organism>
<feature type="transmembrane region" description="Helical" evidence="1">
    <location>
        <begin position="208"/>
        <end position="226"/>
    </location>
</feature>
<feature type="transmembrane region" description="Helical" evidence="1">
    <location>
        <begin position="175"/>
        <end position="196"/>
    </location>
</feature>
<sequence length="358" mass="38881">MFPVVLYRELSNFTIAPLVIASLVAASAIYSTAYFPSFRKPIPYSACIAAICHLICTVLVFVDLGAMSTWTQLTIPLFYSLRPVYHLFYAIYVSFMFIPGLIAFYRIARGQDRKTGVINSYFGYVWTAIVTVVGVTLMILIATTLPKDDVEYTRGAIDASFIKQVSQKISVLYRLYSFIYFSNWALVAACLNNHVIQFRAMKGKARDSLIANSTLNIIAVIFNTALHNTSRNTDAVAVMVIIFVFVNMTSGAAIIIAVQYGHLWEAHDNIDMDEENRFHSSTPVSSIPVSSVPVSPPPTGPLPAVPISALSVPLVPTQASVTPATTTPTLAAPLVPTQANTAPVATIPAPSLIGTIAH</sequence>
<comment type="caution">
    <text evidence="2">The sequence shown here is derived from an EMBL/GenBank/DDBJ whole genome shotgun (WGS) entry which is preliminary data.</text>
</comment>
<dbReference type="EMBL" id="BAABUK010000039">
    <property type="protein sequence ID" value="GAA5817242.1"/>
    <property type="molecule type" value="Genomic_DNA"/>
</dbReference>
<feature type="transmembrane region" description="Helical" evidence="1">
    <location>
        <begin position="120"/>
        <end position="142"/>
    </location>
</feature>
<keyword evidence="1" id="KW-0812">Transmembrane</keyword>
<evidence type="ECO:0000313" key="2">
    <source>
        <dbReference type="EMBL" id="GAA5817242.1"/>
    </source>
</evidence>
<feature type="transmembrane region" description="Helical" evidence="1">
    <location>
        <begin position="238"/>
        <end position="258"/>
    </location>
</feature>